<keyword evidence="4" id="KW-0808">Transferase</keyword>
<keyword evidence="7 11" id="KW-0472">Membrane</keyword>
<protein>
    <recommendedName>
        <fullName evidence="12">Man1/Src1-like C-terminal domain-containing protein</fullName>
    </recommendedName>
</protein>
<proteinExistence type="predicted"/>
<dbReference type="InterPro" id="IPR004159">
    <property type="entry name" value="Put_SAM_MeTrfase"/>
</dbReference>
<dbReference type="InterPro" id="IPR041885">
    <property type="entry name" value="MAN1_winged_helix_dom"/>
</dbReference>
<dbReference type="Pfam" id="PF03141">
    <property type="entry name" value="Methyltransf_29"/>
    <property type="match status" value="1"/>
</dbReference>
<feature type="transmembrane region" description="Helical" evidence="11">
    <location>
        <begin position="400"/>
        <end position="418"/>
    </location>
</feature>
<keyword evidence="2" id="KW-0597">Phosphoprotein</keyword>
<evidence type="ECO:0000256" key="4">
    <source>
        <dbReference type="ARBA" id="ARBA00022679"/>
    </source>
</evidence>
<dbReference type="InterPro" id="IPR044780">
    <property type="entry name" value="Heh2/Src1"/>
</dbReference>
<dbReference type="Proteomes" id="UP000807159">
    <property type="component" value="Chromosome 1"/>
</dbReference>
<feature type="region of interest" description="Disordered" evidence="10">
    <location>
        <begin position="1"/>
        <end position="30"/>
    </location>
</feature>
<dbReference type="Pfam" id="PF09402">
    <property type="entry name" value="MSC"/>
    <property type="match status" value="1"/>
</dbReference>
<dbReference type="InterPro" id="IPR018996">
    <property type="entry name" value="Man1/Src1-like_C"/>
</dbReference>
<dbReference type="GO" id="GO:0008168">
    <property type="term" value="F:methyltransferase activity"/>
    <property type="evidence" value="ECO:0007669"/>
    <property type="project" value="UniProtKB-KW"/>
</dbReference>
<keyword evidence="5 11" id="KW-0812">Transmembrane</keyword>
<organism evidence="13 14">
    <name type="scientific">Populus deltoides</name>
    <name type="common">Eastern poplar</name>
    <name type="synonym">Eastern cottonwood</name>
    <dbReference type="NCBI Taxonomy" id="3696"/>
    <lineage>
        <taxon>Eukaryota</taxon>
        <taxon>Viridiplantae</taxon>
        <taxon>Streptophyta</taxon>
        <taxon>Embryophyta</taxon>
        <taxon>Tracheophyta</taxon>
        <taxon>Spermatophyta</taxon>
        <taxon>Magnoliopsida</taxon>
        <taxon>eudicotyledons</taxon>
        <taxon>Gunneridae</taxon>
        <taxon>Pentapetalae</taxon>
        <taxon>rosids</taxon>
        <taxon>fabids</taxon>
        <taxon>Malpighiales</taxon>
        <taxon>Salicaceae</taxon>
        <taxon>Saliceae</taxon>
        <taxon>Populus</taxon>
    </lineage>
</organism>
<evidence type="ECO:0000256" key="10">
    <source>
        <dbReference type="SAM" id="MobiDB-lite"/>
    </source>
</evidence>
<dbReference type="EMBL" id="JACEGQ020000001">
    <property type="protein sequence ID" value="KAH8521428.1"/>
    <property type="molecule type" value="Genomic_DNA"/>
</dbReference>
<keyword evidence="8" id="KW-0325">Glycoprotein</keyword>
<dbReference type="GO" id="GO:0032259">
    <property type="term" value="P:methylation"/>
    <property type="evidence" value="ECO:0007669"/>
    <property type="project" value="UniProtKB-KW"/>
</dbReference>
<evidence type="ECO:0000256" key="6">
    <source>
        <dbReference type="ARBA" id="ARBA00022989"/>
    </source>
</evidence>
<dbReference type="GO" id="GO:0071763">
    <property type="term" value="P:nuclear membrane organization"/>
    <property type="evidence" value="ECO:0007669"/>
    <property type="project" value="TreeGrafter"/>
</dbReference>
<dbReference type="PANTHER" id="PTHR47808">
    <property type="entry name" value="INNER NUCLEAR MEMBRANE PROTEIN HEH2-RELATED"/>
    <property type="match status" value="1"/>
</dbReference>
<feature type="transmembrane region" description="Helical" evidence="11">
    <location>
        <begin position="228"/>
        <end position="246"/>
    </location>
</feature>
<dbReference type="GO" id="GO:0005783">
    <property type="term" value="C:endoplasmic reticulum"/>
    <property type="evidence" value="ECO:0007669"/>
    <property type="project" value="TreeGrafter"/>
</dbReference>
<dbReference type="GO" id="GO:0034399">
    <property type="term" value="C:nuclear periphery"/>
    <property type="evidence" value="ECO:0007669"/>
    <property type="project" value="TreeGrafter"/>
</dbReference>
<evidence type="ECO:0000256" key="3">
    <source>
        <dbReference type="ARBA" id="ARBA00022603"/>
    </source>
</evidence>
<evidence type="ECO:0000259" key="12">
    <source>
        <dbReference type="Pfam" id="PF09402"/>
    </source>
</evidence>
<evidence type="ECO:0000313" key="13">
    <source>
        <dbReference type="EMBL" id="KAH8521428.1"/>
    </source>
</evidence>
<comment type="caution">
    <text evidence="13">The sequence shown here is derived from an EMBL/GenBank/DDBJ whole genome shotgun (WGS) entry which is preliminary data.</text>
</comment>
<dbReference type="PANTHER" id="PTHR47808:SF2">
    <property type="entry name" value="LEM DOMAIN-CONTAINING PROTEIN 2"/>
    <property type="match status" value="1"/>
</dbReference>
<comment type="subcellular location">
    <subcellularLocation>
        <location evidence="1">Nucleus inner membrane</location>
    </subcellularLocation>
</comment>
<evidence type="ECO:0000256" key="9">
    <source>
        <dbReference type="ARBA" id="ARBA00023242"/>
    </source>
</evidence>
<dbReference type="GO" id="GO:0003682">
    <property type="term" value="F:chromatin binding"/>
    <property type="evidence" value="ECO:0007669"/>
    <property type="project" value="InterPro"/>
</dbReference>
<evidence type="ECO:0000256" key="2">
    <source>
        <dbReference type="ARBA" id="ARBA00022553"/>
    </source>
</evidence>
<dbReference type="Gene3D" id="1.10.10.1180">
    <property type="entry name" value="MAN1, winged-helix domain"/>
    <property type="match status" value="1"/>
</dbReference>
<gene>
    <name evidence="13" type="ORF">H0E87_002463</name>
</gene>
<keyword evidence="14" id="KW-1185">Reference proteome</keyword>
<reference evidence="13" key="1">
    <citation type="journal article" date="2021" name="J. Hered.">
        <title>Genome Assembly of Salicaceae Populus deltoides (Eastern Cottonwood) I-69 Based on Nanopore Sequencing and Hi-C Technologies.</title>
        <authorList>
            <person name="Bai S."/>
            <person name="Wu H."/>
            <person name="Zhang J."/>
            <person name="Pan Z."/>
            <person name="Zhao W."/>
            <person name="Li Z."/>
            <person name="Tong C."/>
        </authorList>
    </citation>
    <scope>NUCLEOTIDE SEQUENCE</scope>
    <source>
        <tissue evidence="13">Leaf</tissue>
    </source>
</reference>
<evidence type="ECO:0000256" key="1">
    <source>
        <dbReference type="ARBA" id="ARBA00004540"/>
    </source>
</evidence>
<evidence type="ECO:0000256" key="11">
    <source>
        <dbReference type="SAM" id="Phobius"/>
    </source>
</evidence>
<feature type="compositionally biased region" description="Basic residues" evidence="10">
    <location>
        <begin position="1"/>
        <end position="10"/>
    </location>
</feature>
<dbReference type="GO" id="GO:0005637">
    <property type="term" value="C:nuclear inner membrane"/>
    <property type="evidence" value="ECO:0007669"/>
    <property type="project" value="UniProtKB-SubCell"/>
</dbReference>
<feature type="compositionally biased region" description="Low complexity" evidence="10">
    <location>
        <begin position="14"/>
        <end position="27"/>
    </location>
</feature>
<keyword evidence="3" id="KW-0489">Methyltransferase</keyword>
<sequence length="555" mass="63632">MSSTPKRRPKPGLSIRSSHPSTISSKIEPPHNLFPSKQEFLRLIAVLAIASSVALTCNFIANYIDHSTKPFCDTNLDSSDSLSNSCEPCPRNGECNQGKLECARGYRKHRNTCVEDGDVYERAKKLLEGVENHLCEAYADFLCYGTGIIWVQEDDILNDLDGNQLLENYSSDNPVYVYTKMKAMETISEVLQTRTNSNGKKEFKCPDLLVEHYKPFTCHLRQWISEHALVIVPVCALVVGFAFLVWKIQRRWYLSTRGEELYHQVCDILEERALMSKRVNAECEPWVVASRLRDHLLSPKERKDFVLWKKVEDLVQEDSRVDRYPKLVKGESKVVWEWQVEGSLSSGRMRKKVESSKLKSNDGVKENFDKERHELKPGDSPNHIMGTKHYSMGFKTRSPLSIFVVICLCCLFYILGAWQKSGFGKGDGIAVQMTKKTDCNIFTKLNFETHHNYVEIIEPSQPKAKVFKPCHVKYTDYTPCQEQDRAMKFPRENMIYRERHCPPEEEKLHCLIPAPKGYKTPFPWPKGRDYVHYANVPHKSLNCGEGCSELGSISG</sequence>
<evidence type="ECO:0000256" key="5">
    <source>
        <dbReference type="ARBA" id="ARBA00022692"/>
    </source>
</evidence>
<evidence type="ECO:0000256" key="7">
    <source>
        <dbReference type="ARBA" id="ARBA00023136"/>
    </source>
</evidence>
<keyword evidence="9" id="KW-0539">Nucleus</keyword>
<keyword evidence="6 11" id="KW-1133">Transmembrane helix</keyword>
<dbReference type="AlphaFoldDB" id="A0A8T2ZVT8"/>
<evidence type="ECO:0000256" key="8">
    <source>
        <dbReference type="ARBA" id="ARBA00023180"/>
    </source>
</evidence>
<name>A0A8T2ZVT8_POPDE</name>
<feature type="domain" description="Man1/Src1-like C-terminal" evidence="12">
    <location>
        <begin position="79"/>
        <end position="338"/>
    </location>
</feature>
<evidence type="ECO:0000313" key="14">
    <source>
        <dbReference type="Proteomes" id="UP000807159"/>
    </source>
</evidence>
<accession>A0A8T2ZVT8</accession>